<dbReference type="GO" id="GO:0046872">
    <property type="term" value="F:metal ion binding"/>
    <property type="evidence" value="ECO:0007669"/>
    <property type="project" value="InterPro"/>
</dbReference>
<evidence type="ECO:0000313" key="5">
    <source>
        <dbReference type="Proteomes" id="UP000036520"/>
    </source>
</evidence>
<sequence length="592" mass="68377">MKINLYKNTAWVFALLLIVFACSETNKKQHSTSKELISKKVSELYNTKSVEELHALTYEEAFGLFTEEELETLASAHWTFNVNVPVVVSVIRSKKQERLPFWLKESGFVKTEMTMHNEMTDYEVWQKNFDKGQVGLGINGLENYSYHYFVTVAPQNESEELTISDIYPETDFIGTMDDGAFVYGDWDELVLFEVPEALKGQQMLTTVRGRGTESQLVNAFRTTKFPSSEKADQIMLTWSADPSTTMDIQWRTASSIDSGKVSYRKKGAEETLTVKAEKYEMEDLRLANDRYVNRFTAQLEKLEAGTTYEYKISTQNNWPETQTFTTQSNDDSFSFIWYGDSHFSPIWGKLANQAFQKHPEAAFHAIAGDLVSDGLHRDQWDELFEYSKDVISQRPFMNVIGNHDNRMGLGAEMYRQLFSYPTNGPKDLPTEHTYAFNYKNAMFLMIDATSKDELQTQWIEQQLSESKATWKFAMFHFPPYNWEEPYPNIQKEWIPLFDKYHVDMVFSGHIHYYMRSNPMKDGKVVANAKDGTTYMISIGIPSDLRGIGEEPYAEVRYEQGPFYQVLDIDGNSLTYTAKDSSENVIDELRLVK</sequence>
<dbReference type="AlphaFoldDB" id="A0A0H4PE36"/>
<dbReference type="SUPFAM" id="SSF49363">
    <property type="entry name" value="Purple acid phosphatase, N-terminal domain"/>
    <property type="match status" value="1"/>
</dbReference>
<evidence type="ECO:0000259" key="3">
    <source>
        <dbReference type="Pfam" id="PF16656"/>
    </source>
</evidence>
<dbReference type="InterPro" id="IPR008963">
    <property type="entry name" value="Purple_acid_Pase-like_N"/>
</dbReference>
<dbReference type="Pfam" id="PF00149">
    <property type="entry name" value="Metallophos"/>
    <property type="match status" value="1"/>
</dbReference>
<dbReference type="KEGG" id="camu:CA2015_3341"/>
<dbReference type="PROSITE" id="PS51257">
    <property type="entry name" value="PROKAR_LIPOPROTEIN"/>
    <property type="match status" value="1"/>
</dbReference>
<dbReference type="Gene3D" id="2.60.40.380">
    <property type="entry name" value="Purple acid phosphatase-like, N-terminal"/>
    <property type="match status" value="1"/>
</dbReference>
<dbReference type="CDD" id="cd00063">
    <property type="entry name" value="FN3"/>
    <property type="match status" value="1"/>
</dbReference>
<protein>
    <submittedName>
        <fullName evidence="4">Metallophosphoesterase</fullName>
    </submittedName>
</protein>
<accession>A0A0H4PE36</accession>
<dbReference type="PANTHER" id="PTHR22953">
    <property type="entry name" value="ACID PHOSPHATASE RELATED"/>
    <property type="match status" value="1"/>
</dbReference>
<dbReference type="SUPFAM" id="SSF56300">
    <property type="entry name" value="Metallo-dependent phosphatases"/>
    <property type="match status" value="1"/>
</dbReference>
<dbReference type="OrthoDB" id="9809781at2"/>
<gene>
    <name evidence="4" type="ORF">CA2015_3341</name>
</gene>
<dbReference type="InterPro" id="IPR003961">
    <property type="entry name" value="FN3_dom"/>
</dbReference>
<dbReference type="PANTHER" id="PTHR22953:SF153">
    <property type="entry name" value="PURPLE ACID PHOSPHATASE"/>
    <property type="match status" value="1"/>
</dbReference>
<dbReference type="EMBL" id="CP012040">
    <property type="protein sequence ID" value="AKP52731.1"/>
    <property type="molecule type" value="Genomic_DNA"/>
</dbReference>
<feature type="domain" description="Purple acid phosphatase N-terminal" evidence="3">
    <location>
        <begin position="232"/>
        <end position="326"/>
    </location>
</feature>
<reference evidence="4 5" key="1">
    <citation type="submission" date="2015-07" db="EMBL/GenBank/DDBJ databases">
        <authorList>
            <person name="Kim K.M."/>
        </authorList>
    </citation>
    <scope>NUCLEOTIDE SEQUENCE [LARGE SCALE GENOMIC DNA]</scope>
    <source>
        <strain evidence="4 5">KCTC 12363</strain>
    </source>
</reference>
<dbReference type="InterPro" id="IPR015914">
    <property type="entry name" value="PAPs_N"/>
</dbReference>
<dbReference type="Proteomes" id="UP000036520">
    <property type="component" value="Chromosome"/>
</dbReference>
<dbReference type="RefSeq" id="WP_048642920.1">
    <property type="nucleotide sequence ID" value="NZ_CP012040.1"/>
</dbReference>
<dbReference type="GO" id="GO:0003993">
    <property type="term" value="F:acid phosphatase activity"/>
    <property type="evidence" value="ECO:0007669"/>
    <property type="project" value="InterPro"/>
</dbReference>
<name>A0A0H4PE36_9BACT</name>
<keyword evidence="5" id="KW-1185">Reference proteome</keyword>
<dbReference type="STRING" id="320787.CA2015_3341"/>
<evidence type="ECO:0000313" key="4">
    <source>
        <dbReference type="EMBL" id="AKP52731.1"/>
    </source>
</evidence>
<evidence type="ECO:0000259" key="2">
    <source>
        <dbReference type="Pfam" id="PF00149"/>
    </source>
</evidence>
<evidence type="ECO:0000256" key="1">
    <source>
        <dbReference type="ARBA" id="ARBA00022729"/>
    </source>
</evidence>
<organism evidence="4 5">
    <name type="scientific">Cyclobacterium amurskyense</name>
    <dbReference type="NCBI Taxonomy" id="320787"/>
    <lineage>
        <taxon>Bacteria</taxon>
        <taxon>Pseudomonadati</taxon>
        <taxon>Bacteroidota</taxon>
        <taxon>Cytophagia</taxon>
        <taxon>Cytophagales</taxon>
        <taxon>Cyclobacteriaceae</taxon>
        <taxon>Cyclobacterium</taxon>
    </lineage>
</organism>
<dbReference type="Gene3D" id="3.60.21.10">
    <property type="match status" value="1"/>
</dbReference>
<feature type="domain" description="Calcineurin-like phosphoesterase" evidence="2">
    <location>
        <begin position="357"/>
        <end position="513"/>
    </location>
</feature>
<dbReference type="PATRIC" id="fig|320787.5.peg.3649"/>
<keyword evidence="1" id="KW-0732">Signal</keyword>
<dbReference type="InterPro" id="IPR039331">
    <property type="entry name" value="PAPs-like"/>
</dbReference>
<dbReference type="InterPro" id="IPR004843">
    <property type="entry name" value="Calcineurin-like_PHP"/>
</dbReference>
<dbReference type="InterPro" id="IPR029052">
    <property type="entry name" value="Metallo-depent_PP-like"/>
</dbReference>
<dbReference type="Pfam" id="PF16656">
    <property type="entry name" value="Pur_ac_phosph_N"/>
    <property type="match status" value="1"/>
</dbReference>
<proteinExistence type="predicted"/>